<keyword evidence="13" id="KW-1185">Reference proteome</keyword>
<keyword evidence="5" id="KW-0229">DNA integration</keyword>
<dbReference type="PROSITE" id="PS51898">
    <property type="entry name" value="TYR_RECOMBINASE"/>
    <property type="match status" value="1"/>
</dbReference>
<dbReference type="Pfam" id="PF00589">
    <property type="entry name" value="Phage_integrase"/>
    <property type="match status" value="1"/>
</dbReference>
<dbReference type="Proteomes" id="UP000237925">
    <property type="component" value="Chromosome"/>
</dbReference>
<evidence type="ECO:0000259" key="11">
    <source>
        <dbReference type="PROSITE" id="PS51900"/>
    </source>
</evidence>
<gene>
    <name evidence="12" type="ORF">C6568_01010</name>
</gene>
<dbReference type="GO" id="GO:0006310">
    <property type="term" value="P:DNA recombination"/>
    <property type="evidence" value="ECO:0007669"/>
    <property type="project" value="UniProtKB-KW"/>
</dbReference>
<dbReference type="PROSITE" id="PS51900">
    <property type="entry name" value="CB"/>
    <property type="match status" value="1"/>
</dbReference>
<dbReference type="SUPFAM" id="SSF56349">
    <property type="entry name" value="DNA breaking-rejoining enzymes"/>
    <property type="match status" value="1"/>
</dbReference>
<dbReference type="Gene3D" id="1.10.443.10">
    <property type="entry name" value="Intergrase catalytic core"/>
    <property type="match status" value="1"/>
</dbReference>
<dbReference type="AlphaFoldDB" id="A0A2R3Q889"/>
<dbReference type="GO" id="GO:0015074">
    <property type="term" value="P:DNA integration"/>
    <property type="evidence" value="ECO:0007669"/>
    <property type="project" value="UniProtKB-KW"/>
</dbReference>
<comment type="subcellular location">
    <subcellularLocation>
        <location evidence="1">Cytoplasm</location>
    </subcellularLocation>
</comment>
<evidence type="ECO:0000256" key="4">
    <source>
        <dbReference type="ARBA" id="ARBA00022829"/>
    </source>
</evidence>
<evidence type="ECO:0000259" key="10">
    <source>
        <dbReference type="PROSITE" id="PS51898"/>
    </source>
</evidence>
<dbReference type="Gene3D" id="1.10.150.130">
    <property type="match status" value="1"/>
</dbReference>
<sequence length="417" mass="46212">MGSPHDDVSGLQNLVPLAHAGAHGALVPIERFLIPAHLCGTHGRNRAGGLPQVAAQDDRTAVLAWLARYQDSPATLASYRKEAERLLLWCVCQHGKALSDLAHEDFLLYERFLADPQPAERWVMHVAQKAPRASSHWRPFAKPLDRSSQRQALSILNSLFNWLVQAGYLAGNPLALRRRKATLSARQTSRFLPQEHWAQVRATIEALPVDTPRQALHAARHRWLFSLLYLGGLRVSEICGNGMGDFHARRGSDGQLRWWLSVRGKGGKTRALPASDELMAELARYRQANALPPLPREGEDRPLLLPVIGSPATLQGARPLGRSSVHALVKEVARQTASRLRACGPQHESAARHIEQASAHWLRHTAGTHQSDGLDLKMVRDNLGHANIATTSIYLHTEDDARHDQTSRAHRIGWATP</sequence>
<feature type="domain" description="Tyr recombinase" evidence="10">
    <location>
        <begin position="187"/>
        <end position="408"/>
    </location>
</feature>
<organism evidence="12 13">
    <name type="scientific">Melaminivora suipulveris</name>
    <dbReference type="NCBI Taxonomy" id="2109913"/>
    <lineage>
        <taxon>Bacteria</taxon>
        <taxon>Pseudomonadati</taxon>
        <taxon>Pseudomonadota</taxon>
        <taxon>Betaproteobacteria</taxon>
        <taxon>Burkholderiales</taxon>
        <taxon>Comamonadaceae</taxon>
        <taxon>Melaminivora</taxon>
    </lineage>
</organism>
<dbReference type="GO" id="GO:0005737">
    <property type="term" value="C:cytoplasm"/>
    <property type="evidence" value="ECO:0007669"/>
    <property type="project" value="UniProtKB-SubCell"/>
</dbReference>
<dbReference type="KEGG" id="mela:C6568_01010"/>
<name>A0A2R3Q889_9BURK</name>
<dbReference type="OrthoDB" id="8610787at2"/>
<dbReference type="PANTHER" id="PTHR30349:SF77">
    <property type="entry name" value="TYROSINE RECOMBINASE XERC"/>
    <property type="match status" value="1"/>
</dbReference>
<dbReference type="PANTHER" id="PTHR30349">
    <property type="entry name" value="PHAGE INTEGRASE-RELATED"/>
    <property type="match status" value="1"/>
</dbReference>
<feature type="domain" description="Core-binding (CB)" evidence="11">
    <location>
        <begin position="56"/>
        <end position="164"/>
    </location>
</feature>
<evidence type="ECO:0000256" key="8">
    <source>
        <dbReference type="ARBA" id="ARBA00023306"/>
    </source>
</evidence>
<keyword evidence="4" id="KW-0159">Chromosome partition</keyword>
<accession>A0A2R3Q889</accession>
<dbReference type="InterPro" id="IPR011010">
    <property type="entry name" value="DNA_brk_join_enz"/>
</dbReference>
<evidence type="ECO:0000256" key="9">
    <source>
        <dbReference type="PROSITE-ProRule" id="PRU01248"/>
    </source>
</evidence>
<keyword evidence="6 9" id="KW-0238">DNA-binding</keyword>
<evidence type="ECO:0000313" key="12">
    <source>
        <dbReference type="EMBL" id="AVO47996.1"/>
    </source>
</evidence>
<evidence type="ECO:0000256" key="5">
    <source>
        <dbReference type="ARBA" id="ARBA00022908"/>
    </source>
</evidence>
<evidence type="ECO:0000256" key="6">
    <source>
        <dbReference type="ARBA" id="ARBA00023125"/>
    </source>
</evidence>
<dbReference type="InterPro" id="IPR044068">
    <property type="entry name" value="CB"/>
</dbReference>
<proteinExistence type="predicted"/>
<dbReference type="InterPro" id="IPR010998">
    <property type="entry name" value="Integrase_recombinase_N"/>
</dbReference>
<evidence type="ECO:0000256" key="1">
    <source>
        <dbReference type="ARBA" id="ARBA00004496"/>
    </source>
</evidence>
<evidence type="ECO:0000256" key="7">
    <source>
        <dbReference type="ARBA" id="ARBA00023172"/>
    </source>
</evidence>
<keyword evidence="7" id="KW-0233">DNA recombination</keyword>
<evidence type="ECO:0000313" key="13">
    <source>
        <dbReference type="Proteomes" id="UP000237925"/>
    </source>
</evidence>
<dbReference type="GO" id="GO:0051301">
    <property type="term" value="P:cell division"/>
    <property type="evidence" value="ECO:0007669"/>
    <property type="project" value="UniProtKB-KW"/>
</dbReference>
<reference evidence="12 13" key="1">
    <citation type="submission" date="2018-03" db="EMBL/GenBank/DDBJ databases">
        <title>Genome sequencing of Melaminivora sp.</title>
        <authorList>
            <person name="Kim S.-J."/>
            <person name="Heo J."/>
            <person name="Ahn J.-H."/>
            <person name="Kwon S.-W."/>
        </authorList>
    </citation>
    <scope>NUCLEOTIDE SEQUENCE [LARGE SCALE GENOMIC DNA]</scope>
    <source>
        <strain evidence="12 13">SC2-9</strain>
    </source>
</reference>
<dbReference type="EMBL" id="CP027667">
    <property type="protein sequence ID" value="AVO47996.1"/>
    <property type="molecule type" value="Genomic_DNA"/>
</dbReference>
<evidence type="ECO:0000256" key="2">
    <source>
        <dbReference type="ARBA" id="ARBA00022490"/>
    </source>
</evidence>
<evidence type="ECO:0000256" key="3">
    <source>
        <dbReference type="ARBA" id="ARBA00022618"/>
    </source>
</evidence>
<protein>
    <submittedName>
        <fullName evidence="12">Integrase</fullName>
    </submittedName>
</protein>
<keyword evidence="2" id="KW-0963">Cytoplasm</keyword>
<dbReference type="GO" id="GO:0003677">
    <property type="term" value="F:DNA binding"/>
    <property type="evidence" value="ECO:0007669"/>
    <property type="project" value="UniProtKB-UniRule"/>
</dbReference>
<dbReference type="GO" id="GO:0007059">
    <property type="term" value="P:chromosome segregation"/>
    <property type="evidence" value="ECO:0007669"/>
    <property type="project" value="UniProtKB-KW"/>
</dbReference>
<dbReference type="InterPro" id="IPR013762">
    <property type="entry name" value="Integrase-like_cat_sf"/>
</dbReference>
<keyword evidence="3" id="KW-0132">Cell division</keyword>
<dbReference type="InterPro" id="IPR050090">
    <property type="entry name" value="Tyrosine_recombinase_XerCD"/>
</dbReference>
<keyword evidence="8" id="KW-0131">Cell cycle</keyword>
<dbReference type="InterPro" id="IPR002104">
    <property type="entry name" value="Integrase_catalytic"/>
</dbReference>